<comment type="caution">
    <text evidence="1">The sequence shown here is derived from an EMBL/GenBank/DDBJ whole genome shotgun (WGS) entry which is preliminary data.</text>
</comment>
<dbReference type="Proteomes" id="UP000290288">
    <property type="component" value="Unassembled WGS sequence"/>
</dbReference>
<gene>
    <name evidence="1" type="ORF">EST38_g5063</name>
</gene>
<reference evidence="1 2" key="1">
    <citation type="submission" date="2019-01" db="EMBL/GenBank/DDBJ databases">
        <title>Draft genome sequence of Psathyrella aberdarensis IHI B618.</title>
        <authorList>
            <person name="Buettner E."/>
            <person name="Kellner H."/>
        </authorList>
    </citation>
    <scope>NUCLEOTIDE SEQUENCE [LARGE SCALE GENOMIC DNA]</scope>
    <source>
        <strain evidence="1 2">IHI B618</strain>
    </source>
</reference>
<keyword evidence="2" id="KW-1185">Reference proteome</keyword>
<proteinExistence type="predicted"/>
<dbReference type="EMBL" id="SDEE01000133">
    <property type="protein sequence ID" value="RXW20798.1"/>
    <property type="molecule type" value="Genomic_DNA"/>
</dbReference>
<dbReference type="AlphaFoldDB" id="A0A4V1Q444"/>
<name>A0A4V1Q444_9AGAR</name>
<evidence type="ECO:0000313" key="1">
    <source>
        <dbReference type="EMBL" id="RXW20798.1"/>
    </source>
</evidence>
<protein>
    <submittedName>
        <fullName evidence="1">Uncharacterized protein</fullName>
    </submittedName>
</protein>
<evidence type="ECO:0000313" key="2">
    <source>
        <dbReference type="Proteomes" id="UP000290288"/>
    </source>
</evidence>
<organism evidence="1 2">
    <name type="scientific">Candolleomyces aberdarensis</name>
    <dbReference type="NCBI Taxonomy" id="2316362"/>
    <lineage>
        <taxon>Eukaryota</taxon>
        <taxon>Fungi</taxon>
        <taxon>Dikarya</taxon>
        <taxon>Basidiomycota</taxon>
        <taxon>Agaricomycotina</taxon>
        <taxon>Agaricomycetes</taxon>
        <taxon>Agaricomycetidae</taxon>
        <taxon>Agaricales</taxon>
        <taxon>Agaricineae</taxon>
        <taxon>Psathyrellaceae</taxon>
        <taxon>Candolleomyces</taxon>
    </lineage>
</organism>
<dbReference type="OrthoDB" id="3058840at2759"/>
<accession>A0A4V1Q444</accession>
<sequence length="180" mass="21428">MLPFTLWKLEDGQFQDFYKSYDEAQYLEADERSREIQLSYERLYGQNQNSLYLNSPLVAEFEQLRHGYLKRLLDLQKQLQEEIKREFEIKRRDLARFPKNSSEFNKLPLEAQVRVAKFLVADAKDREKMKDEFVWSSLTTQPLIEEFQKDTIFNAITRAVYMGSMKTTDPRKRPSLSIPG</sequence>